<accession>A0ABV2PVE1</accession>
<feature type="region of interest" description="Disordered" evidence="2">
    <location>
        <begin position="61"/>
        <end position="105"/>
    </location>
</feature>
<dbReference type="PANTHER" id="PTHR32305">
    <property type="match status" value="1"/>
</dbReference>
<evidence type="ECO:0000313" key="5">
    <source>
        <dbReference type="EMBL" id="MET4569004.1"/>
    </source>
</evidence>
<dbReference type="RefSeq" id="WP_354547787.1">
    <property type="nucleotide sequence ID" value="NZ_JBEPSD010000001.1"/>
</dbReference>
<feature type="domain" description="DUF6531" evidence="3">
    <location>
        <begin position="95"/>
        <end position="177"/>
    </location>
</feature>
<dbReference type="InterPro" id="IPR022385">
    <property type="entry name" value="Rhs_assc_core"/>
</dbReference>
<dbReference type="InterPro" id="IPR050708">
    <property type="entry name" value="T6SS_VgrG/RHS"/>
</dbReference>
<evidence type="ECO:0000256" key="2">
    <source>
        <dbReference type="SAM" id="MobiDB-lite"/>
    </source>
</evidence>
<dbReference type="Pfam" id="PF20148">
    <property type="entry name" value="DUF6531"/>
    <property type="match status" value="1"/>
</dbReference>
<organism evidence="5 6">
    <name type="scientific">Rhodanobacter soli</name>
    <dbReference type="NCBI Taxonomy" id="590609"/>
    <lineage>
        <taxon>Bacteria</taxon>
        <taxon>Pseudomonadati</taxon>
        <taxon>Pseudomonadota</taxon>
        <taxon>Gammaproteobacteria</taxon>
        <taxon>Lysobacterales</taxon>
        <taxon>Rhodanobacteraceae</taxon>
        <taxon>Rhodanobacter</taxon>
    </lineage>
</organism>
<evidence type="ECO:0000259" key="3">
    <source>
        <dbReference type="Pfam" id="PF20148"/>
    </source>
</evidence>
<dbReference type="PANTHER" id="PTHR32305:SF15">
    <property type="entry name" value="PROTEIN RHSA-RELATED"/>
    <property type="match status" value="1"/>
</dbReference>
<dbReference type="InterPro" id="IPR045351">
    <property type="entry name" value="DUF6531"/>
</dbReference>
<reference evidence="5 6" key="1">
    <citation type="submission" date="2024-06" db="EMBL/GenBank/DDBJ databases">
        <title>Sorghum-associated microbial communities from plants grown in Nebraska, USA.</title>
        <authorList>
            <person name="Schachtman D."/>
        </authorList>
    </citation>
    <scope>NUCLEOTIDE SEQUENCE [LARGE SCALE GENOMIC DNA]</scope>
    <source>
        <strain evidence="5 6">1757</strain>
    </source>
</reference>
<dbReference type="InterPro" id="IPR056823">
    <property type="entry name" value="TEN-like_YD-shell"/>
</dbReference>
<dbReference type="NCBIfam" id="TIGR03696">
    <property type="entry name" value="Rhs_assc_core"/>
    <property type="match status" value="1"/>
</dbReference>
<dbReference type="InterPro" id="IPR031325">
    <property type="entry name" value="RHS_repeat"/>
</dbReference>
<evidence type="ECO:0000259" key="4">
    <source>
        <dbReference type="Pfam" id="PF25023"/>
    </source>
</evidence>
<dbReference type="EMBL" id="JBEPSD010000001">
    <property type="protein sequence ID" value="MET4569004.1"/>
    <property type="molecule type" value="Genomic_DNA"/>
</dbReference>
<comment type="caution">
    <text evidence="5">The sequence shown here is derived from an EMBL/GenBank/DDBJ whole genome shotgun (WGS) entry which is preliminary data.</text>
</comment>
<evidence type="ECO:0000313" key="6">
    <source>
        <dbReference type="Proteomes" id="UP001549251"/>
    </source>
</evidence>
<dbReference type="InterPro" id="IPR006530">
    <property type="entry name" value="YD"/>
</dbReference>
<sequence length="1639" mass="174582">MSYQHYWGVYPPNCSFSWAPIDGTTGGTFALMYQRGSNCYGGPEGLLGIAYPYSPAKNAGSGAGCDGGEGSEEASGSRPSSSSSCAAKKGAPMAGDPINASTGSKYLQDDDYSDGNWLTFRRFYNSMGSVASTAMGVDWRHSFDRSLQLSNTGSRPGAILPPNAAVMFRPDGKQETFKKANGLWTTDPDIPDTLIETDNAQGVATSYTVFVAALRHFETYDATGMLQAVTDGSGQGITLTYSTTLTAPAIAPWPGLLLTVTDPKGRQLNFIYNSNGNVSQVMQPDGGTLTYTYDASGNLLSVQYPDTKTRQYVYNESSLTGGVNLPNAMTGIVDEAGVRYENTTYDSTGRATSSSFAGSVGTTHITYNSNGTSTVQYPLGHSATMGFTTVNGLIRVSTLDQPCGPQCDQPWKTRTYDANGYPSAYTDFNGNVMTSTYDAKGLLDQQVDASGSTNQRTTNTTWDTTLRVPLQSTIVDASGTTVAKTAWVYNTAGQPLARCEIDPAQASSYTCATTGTPPVGVRRWTYSYCTAIDTTQCPIVGLLLAVDGPRTEVADVTTYAYYLTDSTTAHHGDLQSVTDALGHTTTYLTYDGAGRVTSLQDANGVVTDLTYTPRGWLASRSVAGATTTLTYTSYGAVASLTDPDNVTTTFTYDAAHRLTDITDAQGNSIHYTLDAAGNKTGEETRTSTGTVTRSLSRSYNALGQLTAVMDGLNHTVFNASYGDSYDGNGNLVHSADALGVQRQQGFDALNRLVSTIDNYNGTDTATQDTTSTLAYDALDRLEGVSDPDGLGTLYGYDGLGNRTSVLSPDTGTSTDTYDAAGNRLVHTDAKGIVSTSTYDVLDRLTGVSYADSTLDVGYHYDEADTVTGCSSSYPLGRLTRVIESAVTTVYCYDARGNVTRKSQVQGTTTDTTSYAYTLANRLSGISTPSQATVSYTRDSNGRISGVQVTPAGASTAPPAVVSNVAYLPFGPVSSYTLGNGQTVTRTYDANYQLTDLTSPALALHFNRDAMGNIIALGNAPGANPATETYSYDPLQRLTAVADGGTTLESYSYNKTGDRLSKTASGLAAGAYLYTSGTHQLASIGNAPRVNDANGNTTGSVVGGETFGFGYNGRNRLTVAQRNGQTVGTYTYNALGQRIGKVATFPQAVTERYAYDEVSQLIGEYGTTNRDYVWLGDIPVAVIDNTTNGSVTTSTVNYVIADQLGTPRAVSDGTGTVIWQWVYQGNSLGEQQPTSATGYALDLRYPGQYYDAESGTNYNYFRTYEPATGRYLQSDPIGLAGGISTYVYVGNNPLSNVDPLGLQELLFRIGRIGGLLSEEPLVPRPLIEPVKPLPPGAPTPQLPEDFPKIPTDPTQCPGKGWEWRGAPGSKPGDPNGGWYNPEKHWTLHPDMDHPEPIPPHWDWVDENKSQIPNFSTSTSNRSPSSADNLMTSHIPAALVRAASSQEAALKTLIRASALTLFSDMTEEALVSVLADIRLLVHAEVGDMARGLDLSRALEHSPTITSGDGVVALLTGANEVDAYLSSVLSLLMRDHPEAELLVPHAYAIESEIDSLVARNHIQMRFQAGHVYYCFDAMNSTPESINKSLGSSIAMYSVAWVFSGAGYDCKPILAIAPVFDGDGWALAGSLDTIFPALGSRIH</sequence>
<protein>
    <submittedName>
        <fullName evidence="5">RHS repeat-associated protein</fullName>
    </submittedName>
</protein>
<feature type="domain" description="Teneurin-like YD-shell" evidence="4">
    <location>
        <begin position="999"/>
        <end position="1274"/>
    </location>
</feature>
<dbReference type="Pfam" id="PF25023">
    <property type="entry name" value="TEN_YD-shell"/>
    <property type="match status" value="1"/>
</dbReference>
<feature type="compositionally biased region" description="Low complexity" evidence="2">
    <location>
        <begin position="73"/>
        <end position="92"/>
    </location>
</feature>
<name>A0ABV2PVE1_9GAMM</name>
<evidence type="ECO:0000256" key="1">
    <source>
        <dbReference type="ARBA" id="ARBA00022737"/>
    </source>
</evidence>
<dbReference type="Pfam" id="PF05593">
    <property type="entry name" value="RHS_repeat"/>
    <property type="match status" value="6"/>
</dbReference>
<dbReference type="NCBIfam" id="TIGR01643">
    <property type="entry name" value="YD_repeat_2x"/>
    <property type="match status" value="5"/>
</dbReference>
<dbReference type="Proteomes" id="UP001549251">
    <property type="component" value="Unassembled WGS sequence"/>
</dbReference>
<dbReference type="Gene3D" id="2.180.10.10">
    <property type="entry name" value="RHS repeat-associated core"/>
    <property type="match status" value="3"/>
</dbReference>
<proteinExistence type="predicted"/>
<keyword evidence="6" id="KW-1185">Reference proteome</keyword>
<gene>
    <name evidence="5" type="ORF">ABIE04_001331</name>
</gene>
<keyword evidence="1" id="KW-0677">Repeat</keyword>